<dbReference type="EMBL" id="JACBZR010000001">
    <property type="protein sequence ID" value="NYI75703.1"/>
    <property type="molecule type" value="Genomic_DNA"/>
</dbReference>
<feature type="region of interest" description="Disordered" evidence="1">
    <location>
        <begin position="210"/>
        <end position="305"/>
    </location>
</feature>
<sequence length="540" mass="56330">MPSHSMAPSAYRRRIDRPPHGRRRTARWRRTAFASALVTLIAGSALWAFGTATAHPETVSLLPDDAVPAVLTDPDSRPVELGLRFRTSEPVEAVALQVYLGPNNHGPHQATLWSGRGRPLARVQLGGAAGDGLRAVSLERPVRLEPGRSYVVSYTAPGGHYSTDEHFFDRSISNGPLSAGANAGVYSYRPGEFPRSTYRATNYQVDVVVRPAGPGEEPTTSPTQSDGAPPSSAPPSQSPGPSTSVSPSAPASSSTAPSTSPSSPTGAPTTSSPAPTSAPPAGGFPTRASAGLPDGWQPKRSVTGTYTISTPGAVVEDLRVTNGTINVTAKNVTLRRVQAVGSVIANYASATCATGLVIEDSEIVRGTAPTTDDAWPAVTSGGYTARNVLIDGVPEGFRAQGRSACGGVAIHDSYVRVVSPDVCTDWHGDGIQGYGGGALTVRKTVIDFVDTNNCGGTAPFFYPDQDNTSVDIDGLIVSGGGYPFRLGTPGTVRNLYVVDRSWVFGPLDVRCNLVTQWQAATATLNSAGQPVVVRNLPCTT</sequence>
<dbReference type="InterPro" id="IPR025141">
    <property type="entry name" value="DUF4082"/>
</dbReference>
<dbReference type="RefSeq" id="WP_179656396.1">
    <property type="nucleotide sequence ID" value="NZ_JACBZR010000001.1"/>
</dbReference>
<evidence type="ECO:0000313" key="4">
    <source>
        <dbReference type="Proteomes" id="UP000564496"/>
    </source>
</evidence>
<proteinExistence type="predicted"/>
<name>A0A7Z0DI30_9ACTN</name>
<evidence type="ECO:0000259" key="2">
    <source>
        <dbReference type="Pfam" id="PF13313"/>
    </source>
</evidence>
<organism evidence="3 4">
    <name type="scientific">Nocardioides panzhihuensis</name>
    <dbReference type="NCBI Taxonomy" id="860243"/>
    <lineage>
        <taxon>Bacteria</taxon>
        <taxon>Bacillati</taxon>
        <taxon>Actinomycetota</taxon>
        <taxon>Actinomycetes</taxon>
        <taxon>Propionibacteriales</taxon>
        <taxon>Nocardioidaceae</taxon>
        <taxon>Nocardioides</taxon>
    </lineage>
</organism>
<evidence type="ECO:0000313" key="3">
    <source>
        <dbReference type="EMBL" id="NYI75703.1"/>
    </source>
</evidence>
<dbReference type="AlphaFoldDB" id="A0A7Z0DI30"/>
<feature type="compositionally biased region" description="Low complexity" evidence="1">
    <location>
        <begin position="239"/>
        <end position="286"/>
    </location>
</feature>
<gene>
    <name evidence="3" type="ORF">BJ988_000351</name>
</gene>
<dbReference type="SUPFAM" id="SSF51126">
    <property type="entry name" value="Pectin lyase-like"/>
    <property type="match status" value="1"/>
</dbReference>
<keyword evidence="4" id="KW-1185">Reference proteome</keyword>
<feature type="region of interest" description="Disordered" evidence="1">
    <location>
        <begin position="1"/>
        <end position="25"/>
    </location>
</feature>
<evidence type="ECO:0000256" key="1">
    <source>
        <dbReference type="SAM" id="MobiDB-lite"/>
    </source>
</evidence>
<accession>A0A7Z0DI30</accession>
<feature type="domain" description="DUF4082" evidence="2">
    <location>
        <begin position="66"/>
        <end position="205"/>
    </location>
</feature>
<dbReference type="Pfam" id="PF13313">
    <property type="entry name" value="DUF4082"/>
    <property type="match status" value="1"/>
</dbReference>
<reference evidence="3 4" key="1">
    <citation type="submission" date="2020-07" db="EMBL/GenBank/DDBJ databases">
        <title>Sequencing the genomes of 1000 actinobacteria strains.</title>
        <authorList>
            <person name="Klenk H.-P."/>
        </authorList>
    </citation>
    <scope>NUCLEOTIDE SEQUENCE [LARGE SCALE GENOMIC DNA]</scope>
    <source>
        <strain evidence="3 4">DSM 26487</strain>
    </source>
</reference>
<protein>
    <recommendedName>
        <fullName evidence="2">DUF4082 domain-containing protein</fullName>
    </recommendedName>
</protein>
<comment type="caution">
    <text evidence="3">The sequence shown here is derived from an EMBL/GenBank/DDBJ whole genome shotgun (WGS) entry which is preliminary data.</text>
</comment>
<dbReference type="InterPro" id="IPR011050">
    <property type="entry name" value="Pectin_lyase_fold/virulence"/>
</dbReference>
<dbReference type="Proteomes" id="UP000564496">
    <property type="component" value="Unassembled WGS sequence"/>
</dbReference>
<feature type="compositionally biased region" description="Basic residues" evidence="1">
    <location>
        <begin position="11"/>
        <end position="25"/>
    </location>
</feature>